<dbReference type="GO" id="GO:0005886">
    <property type="term" value="C:plasma membrane"/>
    <property type="evidence" value="ECO:0007669"/>
    <property type="project" value="UniProtKB-SubCell"/>
</dbReference>
<keyword evidence="1" id="KW-0874">Quinone</keyword>
<keyword evidence="1" id="KW-0520">NAD</keyword>
<gene>
    <name evidence="3" type="ORF">HD597_002920</name>
</gene>
<sequence>MTAVAFWILAAVCVAAAVTVFVVDSMARATFALLASLLAVGLAFLLIDLAYLGVLIILMMVMEMLIMAVFMIMYMMNPAGLMPMKMVHNNRGAMVISGVVFVLLVAGIFLAPWPRRGGEPPADPTHQLGLAVMGPKMLVMMVIGVAILATMISTVVLATHRGRYDRYGDDQRRRRPLDPGPGSGTAVQAAPEHHGGHASCGSGGPGEET</sequence>
<proteinExistence type="inferred from homology"/>
<feature type="transmembrane region" description="Helical" evidence="1">
    <location>
        <begin position="137"/>
        <end position="158"/>
    </location>
</feature>
<keyword evidence="1" id="KW-0472">Membrane</keyword>
<comment type="subcellular location">
    <subcellularLocation>
        <location evidence="1">Cell membrane</location>
        <topology evidence="1">Multi-pass membrane protein</topology>
    </subcellularLocation>
</comment>
<comment type="function">
    <text evidence="1">NDH-1 shuttles electrons from NADH, via FMN and iron-sulfur (Fe-S) centers, to quinones in the respiratory chain. Couples the redox reaction to proton translocation (for every two electrons transferred, four hydrogen ions are translocated across the cytoplasmic membrane), and thus conserves the redox energy in a proton gradient.</text>
</comment>
<name>A0A9X2K1D9_9ACTN</name>
<organism evidence="3 4">
    <name type="scientific">Nonomuraea thailandensis</name>
    <dbReference type="NCBI Taxonomy" id="1188745"/>
    <lineage>
        <taxon>Bacteria</taxon>
        <taxon>Bacillati</taxon>
        <taxon>Actinomycetota</taxon>
        <taxon>Actinomycetes</taxon>
        <taxon>Streptosporangiales</taxon>
        <taxon>Streptosporangiaceae</taxon>
        <taxon>Nonomuraea</taxon>
    </lineage>
</organism>
<keyword evidence="1" id="KW-1133">Transmembrane helix</keyword>
<dbReference type="InterPro" id="IPR042106">
    <property type="entry name" value="Nuo/plastoQ_OxRdtase_6_NuoJ"/>
</dbReference>
<keyword evidence="1" id="KW-1003">Cell membrane</keyword>
<dbReference type="GO" id="GO:0048038">
    <property type="term" value="F:quinone binding"/>
    <property type="evidence" value="ECO:0007669"/>
    <property type="project" value="UniProtKB-UniRule"/>
</dbReference>
<evidence type="ECO:0000256" key="1">
    <source>
        <dbReference type="RuleBase" id="RU004429"/>
    </source>
</evidence>
<feature type="transmembrane region" description="Helical" evidence="1">
    <location>
        <begin position="53"/>
        <end position="74"/>
    </location>
</feature>
<comment type="caution">
    <text evidence="3">The sequence shown here is derived from an EMBL/GenBank/DDBJ whole genome shotgun (WGS) entry which is preliminary data.</text>
</comment>
<dbReference type="Proteomes" id="UP001139648">
    <property type="component" value="Unassembled WGS sequence"/>
</dbReference>
<dbReference type="RefSeq" id="WP_253742593.1">
    <property type="nucleotide sequence ID" value="NZ_BAABKA010000001.1"/>
</dbReference>
<evidence type="ECO:0000313" key="3">
    <source>
        <dbReference type="EMBL" id="MCP2355900.1"/>
    </source>
</evidence>
<keyword evidence="4" id="KW-1185">Reference proteome</keyword>
<feature type="transmembrane region" description="Helical" evidence="1">
    <location>
        <begin position="30"/>
        <end position="47"/>
    </location>
</feature>
<protein>
    <recommendedName>
        <fullName evidence="1">NADH-quinone oxidoreductase subunit J</fullName>
        <ecNumber evidence="1">7.1.1.-</ecNumber>
    </recommendedName>
</protein>
<dbReference type="AlphaFoldDB" id="A0A9X2K1D9"/>
<dbReference type="Gene3D" id="1.20.120.1200">
    <property type="entry name" value="NADH-ubiquinone/plastoquinone oxidoreductase chain 6, subunit NuoJ"/>
    <property type="match status" value="1"/>
</dbReference>
<feature type="transmembrane region" description="Helical" evidence="1">
    <location>
        <begin position="94"/>
        <end position="113"/>
    </location>
</feature>
<dbReference type="GO" id="GO:0008137">
    <property type="term" value="F:NADH dehydrogenase (ubiquinone) activity"/>
    <property type="evidence" value="ECO:0007669"/>
    <property type="project" value="UniProtKB-UniRule"/>
</dbReference>
<reference evidence="3" key="1">
    <citation type="submission" date="2022-06" db="EMBL/GenBank/DDBJ databases">
        <title>Sequencing the genomes of 1000 actinobacteria strains.</title>
        <authorList>
            <person name="Klenk H.-P."/>
        </authorList>
    </citation>
    <scope>NUCLEOTIDE SEQUENCE</scope>
    <source>
        <strain evidence="3">DSM 46694</strain>
    </source>
</reference>
<dbReference type="EC" id="7.1.1.-" evidence="1"/>
<dbReference type="InterPro" id="IPR001457">
    <property type="entry name" value="NADH_UbQ/plastoQ_OxRdtase_su6"/>
</dbReference>
<feature type="transmembrane region" description="Helical" evidence="1">
    <location>
        <begin position="6"/>
        <end position="23"/>
    </location>
</feature>
<dbReference type="EMBL" id="JAMZEB010000002">
    <property type="protein sequence ID" value="MCP2355900.1"/>
    <property type="molecule type" value="Genomic_DNA"/>
</dbReference>
<evidence type="ECO:0000256" key="2">
    <source>
        <dbReference type="SAM" id="MobiDB-lite"/>
    </source>
</evidence>
<dbReference type="Pfam" id="PF00499">
    <property type="entry name" value="Oxidored_q3"/>
    <property type="match status" value="1"/>
</dbReference>
<accession>A0A9X2K1D9</accession>
<feature type="region of interest" description="Disordered" evidence="2">
    <location>
        <begin position="167"/>
        <end position="209"/>
    </location>
</feature>
<comment type="catalytic activity">
    <reaction evidence="1">
        <text>a quinone + NADH + 5 H(+)(in) = a quinol + NAD(+) + 4 H(+)(out)</text>
        <dbReference type="Rhea" id="RHEA:57888"/>
        <dbReference type="ChEBI" id="CHEBI:15378"/>
        <dbReference type="ChEBI" id="CHEBI:24646"/>
        <dbReference type="ChEBI" id="CHEBI:57540"/>
        <dbReference type="ChEBI" id="CHEBI:57945"/>
        <dbReference type="ChEBI" id="CHEBI:132124"/>
    </reaction>
</comment>
<keyword evidence="1" id="KW-0812">Transmembrane</keyword>
<evidence type="ECO:0000313" key="4">
    <source>
        <dbReference type="Proteomes" id="UP001139648"/>
    </source>
</evidence>
<comment type="similarity">
    <text evidence="1">Belongs to the complex I subunit 6 family.</text>
</comment>